<dbReference type="InterPro" id="IPR002502">
    <property type="entry name" value="Amidase_domain"/>
</dbReference>
<evidence type="ECO:0000256" key="5">
    <source>
        <dbReference type="ARBA" id="ARBA00011901"/>
    </source>
</evidence>
<evidence type="ECO:0000256" key="11">
    <source>
        <dbReference type="ARBA" id="ARBA00039257"/>
    </source>
</evidence>
<evidence type="ECO:0000313" key="14">
    <source>
        <dbReference type="EMBL" id="GHA15138.1"/>
    </source>
</evidence>
<gene>
    <name evidence="14" type="primary">ampD</name>
    <name evidence="14" type="ORF">GCM10008090_25870</name>
</gene>
<keyword evidence="15" id="KW-1185">Reference proteome</keyword>
<dbReference type="GO" id="GO:0009254">
    <property type="term" value="P:peptidoglycan turnover"/>
    <property type="evidence" value="ECO:0007669"/>
    <property type="project" value="TreeGrafter"/>
</dbReference>
<dbReference type="SUPFAM" id="SSF55846">
    <property type="entry name" value="N-acetylmuramoyl-L-alanine amidase-like"/>
    <property type="match status" value="1"/>
</dbReference>
<dbReference type="InterPro" id="IPR051206">
    <property type="entry name" value="NAMLAA_amidase_2"/>
</dbReference>
<evidence type="ECO:0000256" key="10">
    <source>
        <dbReference type="ARBA" id="ARBA00023316"/>
    </source>
</evidence>
<comment type="caution">
    <text evidence="14">The sequence shown here is derived from an EMBL/GenBank/DDBJ whole genome shotgun (WGS) entry which is preliminary data.</text>
</comment>
<evidence type="ECO:0000256" key="12">
    <source>
        <dbReference type="ARBA" id="ARBA00042615"/>
    </source>
</evidence>
<reference evidence="14" key="1">
    <citation type="journal article" date="2014" name="Int. J. Syst. Evol. Microbiol.">
        <title>Complete genome sequence of Corynebacterium casei LMG S-19264T (=DSM 44701T), isolated from a smear-ripened cheese.</title>
        <authorList>
            <consortium name="US DOE Joint Genome Institute (JGI-PGF)"/>
            <person name="Walter F."/>
            <person name="Albersmeier A."/>
            <person name="Kalinowski J."/>
            <person name="Ruckert C."/>
        </authorList>
    </citation>
    <scope>NUCLEOTIDE SEQUENCE</scope>
    <source>
        <strain evidence="14">KCTC 12711</strain>
    </source>
</reference>
<dbReference type="GO" id="GO:0071555">
    <property type="term" value="P:cell wall organization"/>
    <property type="evidence" value="ECO:0007669"/>
    <property type="project" value="UniProtKB-KW"/>
</dbReference>
<dbReference type="GO" id="GO:0009253">
    <property type="term" value="P:peptidoglycan catabolic process"/>
    <property type="evidence" value="ECO:0007669"/>
    <property type="project" value="InterPro"/>
</dbReference>
<evidence type="ECO:0000256" key="2">
    <source>
        <dbReference type="ARBA" id="ARBA00001947"/>
    </source>
</evidence>
<comment type="cofactor">
    <cofactor evidence="2">
        <name>Zn(2+)</name>
        <dbReference type="ChEBI" id="CHEBI:29105"/>
    </cofactor>
</comment>
<keyword evidence="7" id="KW-0479">Metal-binding</keyword>
<evidence type="ECO:0000256" key="1">
    <source>
        <dbReference type="ARBA" id="ARBA00001561"/>
    </source>
</evidence>
<sequence>MRLDPITGWLDTARIEPSPNFDQRPTGAEPECIILHCISLPPGEYGQDYITRFFLNTLPTAAHPYFAGIANLKVSAHFLIDRLGNVTQFVSTYDRAWHAGESVCLQRPRVNDFSIGIELEGLDTDPNGFTDAQYMALNPLIATLKTAHPKINDTQLFSHSDIAPTRKPDPGPYFDWQRVFAR</sequence>
<dbReference type="AlphaFoldDB" id="A0A918RXK0"/>
<evidence type="ECO:0000256" key="7">
    <source>
        <dbReference type="ARBA" id="ARBA00022723"/>
    </source>
</evidence>
<dbReference type="Pfam" id="PF01510">
    <property type="entry name" value="Amidase_2"/>
    <property type="match status" value="1"/>
</dbReference>
<organism evidence="14 15">
    <name type="scientific">Arenicella chitinivorans</name>
    <dbReference type="NCBI Taxonomy" id="1329800"/>
    <lineage>
        <taxon>Bacteria</taxon>
        <taxon>Pseudomonadati</taxon>
        <taxon>Pseudomonadota</taxon>
        <taxon>Gammaproteobacteria</taxon>
        <taxon>Arenicellales</taxon>
        <taxon>Arenicellaceae</taxon>
        <taxon>Arenicella</taxon>
    </lineage>
</organism>
<keyword evidence="9" id="KW-0862">Zinc</keyword>
<reference evidence="14" key="2">
    <citation type="submission" date="2020-09" db="EMBL/GenBank/DDBJ databases">
        <authorList>
            <person name="Sun Q."/>
            <person name="Kim S."/>
        </authorList>
    </citation>
    <scope>NUCLEOTIDE SEQUENCE</scope>
    <source>
        <strain evidence="14">KCTC 12711</strain>
    </source>
</reference>
<dbReference type="Gene3D" id="3.40.80.10">
    <property type="entry name" value="Peptidoglycan recognition protein-like"/>
    <property type="match status" value="1"/>
</dbReference>
<keyword evidence="10" id="KW-0961">Cell wall biogenesis/degradation</keyword>
<comment type="subcellular location">
    <subcellularLocation>
        <location evidence="3">Cytoplasm</location>
    </subcellularLocation>
</comment>
<keyword evidence="8" id="KW-0378">Hydrolase</keyword>
<dbReference type="GO" id="GO:0008745">
    <property type="term" value="F:N-acetylmuramoyl-L-alanine amidase activity"/>
    <property type="evidence" value="ECO:0007669"/>
    <property type="project" value="UniProtKB-EC"/>
</dbReference>
<dbReference type="RefSeq" id="WP_189401965.1">
    <property type="nucleotide sequence ID" value="NZ_BMXA01000005.1"/>
</dbReference>
<dbReference type="EMBL" id="BMXA01000005">
    <property type="protein sequence ID" value="GHA15138.1"/>
    <property type="molecule type" value="Genomic_DNA"/>
</dbReference>
<comment type="similarity">
    <text evidence="4">Belongs to the N-acetylmuramoyl-L-alanine amidase 2 family.</text>
</comment>
<evidence type="ECO:0000256" key="9">
    <source>
        <dbReference type="ARBA" id="ARBA00022833"/>
    </source>
</evidence>
<feature type="domain" description="N-acetylmuramoyl-L-alanine amidase" evidence="13">
    <location>
        <begin position="18"/>
        <end position="171"/>
    </location>
</feature>
<evidence type="ECO:0000256" key="6">
    <source>
        <dbReference type="ARBA" id="ARBA00022490"/>
    </source>
</evidence>
<dbReference type="GO" id="GO:0005737">
    <property type="term" value="C:cytoplasm"/>
    <property type="evidence" value="ECO:0007669"/>
    <property type="project" value="UniProtKB-SubCell"/>
</dbReference>
<comment type="catalytic activity">
    <reaction evidence="1">
        <text>Hydrolyzes the link between N-acetylmuramoyl residues and L-amino acid residues in certain cell-wall glycopeptides.</text>
        <dbReference type="EC" id="3.5.1.28"/>
    </reaction>
</comment>
<evidence type="ECO:0000256" key="3">
    <source>
        <dbReference type="ARBA" id="ARBA00004496"/>
    </source>
</evidence>
<name>A0A918RXK0_9GAMM</name>
<dbReference type="EC" id="3.5.1.28" evidence="5"/>
<dbReference type="InterPro" id="IPR036505">
    <property type="entry name" value="Amidase/PGRP_sf"/>
</dbReference>
<dbReference type="PANTHER" id="PTHR30417:SF4">
    <property type="entry name" value="1,6-ANHYDRO-N-ACETYLMURAMYL-L-ALANINE AMIDASE AMPD"/>
    <property type="match status" value="1"/>
</dbReference>
<dbReference type="Proteomes" id="UP000614811">
    <property type="component" value="Unassembled WGS sequence"/>
</dbReference>
<evidence type="ECO:0000259" key="13">
    <source>
        <dbReference type="SMART" id="SM00644"/>
    </source>
</evidence>
<evidence type="ECO:0000256" key="4">
    <source>
        <dbReference type="ARBA" id="ARBA00007553"/>
    </source>
</evidence>
<protein>
    <recommendedName>
        <fullName evidence="11">1,6-anhydro-N-acetylmuramyl-L-alanine amidase AmpD</fullName>
        <ecNumber evidence="5">3.5.1.28</ecNumber>
    </recommendedName>
    <alternativeName>
        <fullName evidence="12">N-acetylmuramoyl-L-alanine amidase</fullName>
    </alternativeName>
</protein>
<dbReference type="SMART" id="SM00644">
    <property type="entry name" value="Ami_2"/>
    <property type="match status" value="1"/>
</dbReference>
<dbReference type="PANTHER" id="PTHR30417">
    <property type="entry name" value="N-ACETYLMURAMOYL-L-ALANINE AMIDASE AMID"/>
    <property type="match status" value="1"/>
</dbReference>
<keyword evidence="6" id="KW-0963">Cytoplasm</keyword>
<evidence type="ECO:0000313" key="15">
    <source>
        <dbReference type="Proteomes" id="UP000614811"/>
    </source>
</evidence>
<proteinExistence type="inferred from homology"/>
<dbReference type="CDD" id="cd06583">
    <property type="entry name" value="PGRP"/>
    <property type="match status" value="1"/>
</dbReference>
<accession>A0A918RXK0</accession>
<evidence type="ECO:0000256" key="8">
    <source>
        <dbReference type="ARBA" id="ARBA00022801"/>
    </source>
</evidence>
<dbReference type="GO" id="GO:0046872">
    <property type="term" value="F:metal ion binding"/>
    <property type="evidence" value="ECO:0007669"/>
    <property type="project" value="UniProtKB-KW"/>
</dbReference>
<dbReference type="NCBIfam" id="NF008758">
    <property type="entry name" value="PRK11789.1"/>
    <property type="match status" value="1"/>
</dbReference>